<dbReference type="InterPro" id="IPR011527">
    <property type="entry name" value="ABC1_TM_dom"/>
</dbReference>
<dbReference type="CDD" id="cd18567">
    <property type="entry name" value="ABC_6TM_CvaB_RaxB_like"/>
    <property type="match status" value="1"/>
</dbReference>
<feature type="transmembrane region" description="Helical" evidence="7">
    <location>
        <begin position="171"/>
        <end position="192"/>
    </location>
</feature>
<evidence type="ECO:0000313" key="12">
    <source>
        <dbReference type="Proteomes" id="UP001489333"/>
    </source>
</evidence>
<dbReference type="Gene3D" id="3.40.50.300">
    <property type="entry name" value="P-loop containing nucleotide triphosphate hydrolases"/>
    <property type="match status" value="1"/>
</dbReference>
<evidence type="ECO:0000256" key="2">
    <source>
        <dbReference type="ARBA" id="ARBA00022692"/>
    </source>
</evidence>
<dbReference type="Pfam" id="PF00005">
    <property type="entry name" value="ABC_tran"/>
    <property type="match status" value="1"/>
</dbReference>
<dbReference type="PANTHER" id="PTHR24221:SF606">
    <property type="entry name" value="COLICIN V SECRETION-PROCESSING ATP-BINDING PROTEIN"/>
    <property type="match status" value="1"/>
</dbReference>
<dbReference type="InterPro" id="IPR003439">
    <property type="entry name" value="ABC_transporter-like_ATP-bd"/>
</dbReference>
<gene>
    <name evidence="11" type="ORF">AAGS29_08170</name>
</gene>
<accession>A0ABU9UQN5</accession>
<keyword evidence="3" id="KW-0547">Nucleotide-binding</keyword>
<dbReference type="Pfam" id="PF00664">
    <property type="entry name" value="ABC_membrane"/>
    <property type="match status" value="1"/>
</dbReference>
<evidence type="ECO:0000256" key="1">
    <source>
        <dbReference type="ARBA" id="ARBA00004651"/>
    </source>
</evidence>
<dbReference type="InterPro" id="IPR017871">
    <property type="entry name" value="ABC_transporter-like_CS"/>
</dbReference>
<feature type="transmembrane region" description="Helical" evidence="7">
    <location>
        <begin position="407"/>
        <end position="433"/>
    </location>
</feature>
<keyword evidence="6 7" id="KW-0472">Membrane</keyword>
<keyword evidence="2 7" id="KW-0812">Transmembrane</keyword>
<feature type="transmembrane region" description="Helical" evidence="7">
    <location>
        <begin position="312"/>
        <end position="329"/>
    </location>
</feature>
<evidence type="ECO:0000256" key="3">
    <source>
        <dbReference type="ARBA" id="ARBA00022741"/>
    </source>
</evidence>
<evidence type="ECO:0000313" key="11">
    <source>
        <dbReference type="EMBL" id="MEM6248575.1"/>
    </source>
</evidence>
<dbReference type="InterPro" id="IPR005074">
    <property type="entry name" value="Peptidase_C39"/>
</dbReference>
<feature type="domain" description="ABC transporter" evidence="8">
    <location>
        <begin position="486"/>
        <end position="704"/>
    </location>
</feature>
<dbReference type="PROSITE" id="PS00211">
    <property type="entry name" value="ABC_TRANSPORTER_1"/>
    <property type="match status" value="1"/>
</dbReference>
<dbReference type="SUPFAM" id="SSF90123">
    <property type="entry name" value="ABC transporter transmembrane region"/>
    <property type="match status" value="1"/>
</dbReference>
<dbReference type="InterPro" id="IPR027417">
    <property type="entry name" value="P-loop_NTPase"/>
</dbReference>
<dbReference type="InterPro" id="IPR036640">
    <property type="entry name" value="ABC1_TM_sf"/>
</dbReference>
<evidence type="ECO:0000256" key="6">
    <source>
        <dbReference type="ARBA" id="ARBA00023136"/>
    </source>
</evidence>
<dbReference type="CDD" id="cd02419">
    <property type="entry name" value="Peptidase_C39C"/>
    <property type="match status" value="1"/>
</dbReference>
<dbReference type="PROSITE" id="PS50893">
    <property type="entry name" value="ABC_TRANSPORTER_2"/>
    <property type="match status" value="1"/>
</dbReference>
<dbReference type="PANTHER" id="PTHR24221">
    <property type="entry name" value="ATP-BINDING CASSETTE SUB-FAMILY B"/>
    <property type="match status" value="1"/>
</dbReference>
<dbReference type="PROSITE" id="PS50990">
    <property type="entry name" value="PEPTIDASE_C39"/>
    <property type="match status" value="1"/>
</dbReference>
<dbReference type="PROSITE" id="PS50929">
    <property type="entry name" value="ABC_TM1F"/>
    <property type="match status" value="1"/>
</dbReference>
<feature type="domain" description="ABC transmembrane type-1" evidence="9">
    <location>
        <begin position="173"/>
        <end position="453"/>
    </location>
</feature>
<dbReference type="InterPro" id="IPR039421">
    <property type="entry name" value="Type_1_exporter"/>
</dbReference>
<evidence type="ECO:0000259" key="9">
    <source>
        <dbReference type="PROSITE" id="PS50929"/>
    </source>
</evidence>
<keyword evidence="12" id="KW-1185">Reference proteome</keyword>
<keyword evidence="4" id="KW-0067">ATP-binding</keyword>
<dbReference type="InterPro" id="IPR033838">
    <property type="entry name" value="CvaB_peptidase"/>
</dbReference>
<dbReference type="RefSeq" id="WP_311906072.1">
    <property type="nucleotide sequence ID" value="NZ_JAUOEV010000013.1"/>
</dbReference>
<dbReference type="SMART" id="SM00382">
    <property type="entry name" value="AAA"/>
    <property type="match status" value="1"/>
</dbReference>
<evidence type="ECO:0000256" key="5">
    <source>
        <dbReference type="ARBA" id="ARBA00022989"/>
    </source>
</evidence>
<dbReference type="InterPro" id="IPR003593">
    <property type="entry name" value="AAA+_ATPase"/>
</dbReference>
<sequence length="705" mass="78394">MATLQEKFKTWSGRRLPMIVQTEAAECGLACVAMVASLHGYQTDLNSLRQRFSLSLEGCTLLDLMHIAEQLQLSSRPLKIELEELSDLATPCILHWDLNHFVVLKSVNAQHCIIHDPALGVRRISLTEVSKSFTGIALELTPTATFTAEQAKQSLTFSSFFSKITGLKQSLGLLLSLSVFLQLFILASPYYIQLVVDAVIISNDGQLLLVLALGFALLLLFDVATNALRSLVLLNFSSQLSVQLASNLFHHLVRLPLAYFEKRHMGDLVSRFGSLRQLRELLTTGIIEAIIDGFMALGVLCMIFFYSPLLSLVVLVAVLAYCALRLALYQSLRLASEQQILALAGEQSNFMETIRAIQTVKLFGFESQREAIWQNHYVKATNRTITLGKYEISYQVMNKLLFGTENIVVIYLAAELVMAGSFTTGMLFAFIAYKAQFMERMSKLIEKLIEYRMLSLHFERIADIALTAKEQTYPPQPMLHKVAGNICLQQVSFSYSSVAEPVLYNLALQINAGESVAIIGPSGCGKSTLMKLLLGLLTPSEGEILIDDIPLVKLGLAQYRQQVAAVMQEDRLLGGTIEDNITFFSEKIDVEKLTRCAQMAAIHQDICQMPMGYKSLIGDMGSALSSGQKQRLILARALYREPKILFMDEATSHLDIVTESVVNQAMKNLNITRVVIAHRPETIKAADRVIDLTQLLQRPAINKVS</sequence>
<evidence type="ECO:0000256" key="7">
    <source>
        <dbReference type="SAM" id="Phobius"/>
    </source>
</evidence>
<evidence type="ECO:0000259" key="10">
    <source>
        <dbReference type="PROSITE" id="PS50990"/>
    </source>
</evidence>
<dbReference type="Pfam" id="PF03412">
    <property type="entry name" value="Peptidase_C39"/>
    <property type="match status" value="1"/>
</dbReference>
<name>A0ABU9UQN5_9GAMM</name>
<comment type="subcellular location">
    <subcellularLocation>
        <location evidence="1">Cell membrane</location>
        <topology evidence="1">Multi-pass membrane protein</topology>
    </subcellularLocation>
</comment>
<dbReference type="Proteomes" id="UP001489333">
    <property type="component" value="Unassembled WGS sequence"/>
</dbReference>
<feature type="domain" description="Peptidase C39" evidence="10">
    <location>
        <begin position="21"/>
        <end position="140"/>
    </location>
</feature>
<organism evidence="11 12">
    <name type="scientific">Shewanella vaxholmensis</name>
    <dbReference type="NCBI Taxonomy" id="3063535"/>
    <lineage>
        <taxon>Bacteria</taxon>
        <taxon>Pseudomonadati</taxon>
        <taxon>Pseudomonadota</taxon>
        <taxon>Gammaproteobacteria</taxon>
        <taxon>Alteromonadales</taxon>
        <taxon>Shewanellaceae</taxon>
        <taxon>Shewanella</taxon>
    </lineage>
</organism>
<comment type="caution">
    <text evidence="11">The sequence shown here is derived from an EMBL/GenBank/DDBJ whole genome shotgun (WGS) entry which is preliminary data.</text>
</comment>
<dbReference type="EMBL" id="JBCHKU010000009">
    <property type="protein sequence ID" value="MEM6248575.1"/>
    <property type="molecule type" value="Genomic_DNA"/>
</dbReference>
<evidence type="ECO:0000259" key="8">
    <source>
        <dbReference type="PROSITE" id="PS50893"/>
    </source>
</evidence>
<dbReference type="Gene3D" id="3.90.70.10">
    <property type="entry name" value="Cysteine proteinases"/>
    <property type="match status" value="1"/>
</dbReference>
<evidence type="ECO:0000256" key="4">
    <source>
        <dbReference type="ARBA" id="ARBA00022840"/>
    </source>
</evidence>
<proteinExistence type="predicted"/>
<keyword evidence="5 7" id="KW-1133">Transmembrane helix</keyword>
<protein>
    <submittedName>
        <fullName evidence="11">Peptidase domain-containing ABC transporter</fullName>
    </submittedName>
</protein>
<dbReference type="Gene3D" id="1.20.1560.10">
    <property type="entry name" value="ABC transporter type 1, transmembrane domain"/>
    <property type="match status" value="1"/>
</dbReference>
<feature type="transmembrane region" description="Helical" evidence="7">
    <location>
        <begin position="207"/>
        <end position="228"/>
    </location>
</feature>
<reference evidence="11 12" key="1">
    <citation type="submission" date="2024-04" db="EMBL/GenBank/DDBJ databases">
        <title>Novel Shewanella species isolated from Baltic Sea sediments.</title>
        <authorList>
            <person name="Martin-Rodriguez A.J."/>
            <person name="Fernandez-Juarez V."/>
            <person name="Valeriano V.D."/>
            <person name="Mihindukulasooriya I."/>
            <person name="Ceresnova L."/>
            <person name="Joffre E."/>
            <person name="Jensie-Markopoulos S."/>
            <person name="Moore E.R.B."/>
            <person name="Sjoling A."/>
        </authorList>
    </citation>
    <scope>NUCLEOTIDE SEQUENCE [LARGE SCALE GENOMIC DNA]</scope>
    <source>
        <strain evidence="11 12">VAX-SP0-0CM-1</strain>
    </source>
</reference>
<dbReference type="SUPFAM" id="SSF52540">
    <property type="entry name" value="P-loop containing nucleoside triphosphate hydrolases"/>
    <property type="match status" value="1"/>
</dbReference>